<gene>
    <name evidence="1" type="ORF">GWO12_09825</name>
</gene>
<evidence type="ECO:0000313" key="2">
    <source>
        <dbReference type="Proteomes" id="UP000702544"/>
    </source>
</evidence>
<accession>A0AAE5CDA5</accession>
<proteinExistence type="predicted"/>
<dbReference type="EMBL" id="JAACAK010000080">
    <property type="protein sequence ID" value="NIR75389.1"/>
    <property type="molecule type" value="Genomic_DNA"/>
</dbReference>
<dbReference type="Proteomes" id="UP000702544">
    <property type="component" value="Unassembled WGS sequence"/>
</dbReference>
<organism evidence="1 2">
    <name type="scientific">Candidatus Kutchimonas denitrificans</name>
    <dbReference type="NCBI Taxonomy" id="3056748"/>
    <lineage>
        <taxon>Bacteria</taxon>
        <taxon>Pseudomonadati</taxon>
        <taxon>Gemmatimonadota</taxon>
        <taxon>Gemmatimonadia</taxon>
        <taxon>Candidatus Palauibacterales</taxon>
        <taxon>Candidatus Palauibacteraceae</taxon>
        <taxon>Candidatus Kutchimonas</taxon>
    </lineage>
</organism>
<dbReference type="AlphaFoldDB" id="A0AAE5CDA5"/>
<comment type="caution">
    <text evidence="1">The sequence shown here is derived from an EMBL/GenBank/DDBJ whole genome shotgun (WGS) entry which is preliminary data.</text>
</comment>
<reference evidence="1 2" key="1">
    <citation type="submission" date="2020-01" db="EMBL/GenBank/DDBJ databases">
        <title>Genomes assembled from Gulf of Kutch pelagic sediment metagenomes.</title>
        <authorList>
            <person name="Chandrashekar M."/>
            <person name="Mahajan M.S."/>
            <person name="Dave K.J."/>
            <person name="Vatsa P."/>
            <person name="Nathani N.M."/>
        </authorList>
    </citation>
    <scope>NUCLEOTIDE SEQUENCE [LARGE SCALE GENOMIC DNA]</scope>
    <source>
        <strain evidence="1">KS3-K002</strain>
    </source>
</reference>
<name>A0AAE5CDA5_9BACT</name>
<protein>
    <submittedName>
        <fullName evidence="1">Uncharacterized protein</fullName>
    </submittedName>
</protein>
<sequence>MARHNREGEGTDQHGARYRISYQPDWLRQIKVSRTLAGSDRQSTKTLFRNPANCAEREPGDRVRTRVTSEDGKVDFEVTIADTGNKVDQVVVTSRSGDAKSDITFIIDGSLPKPGDLGKARRRRRGR</sequence>
<evidence type="ECO:0000313" key="1">
    <source>
        <dbReference type="EMBL" id="NIR75389.1"/>
    </source>
</evidence>